<sequence length="103" mass="11621">MDRGNIYCDPICAASARIKSLKRAGFRYQTTFNGTRHHAARQARYRMRLSKIVTHQGSPPAPQHASIKSIENKTENSEIGHNSATLTCCFCENPISDWLRNDT</sequence>
<dbReference type="AlphaFoldDB" id="G9EML0"/>
<accession>G9EML0</accession>
<organism evidence="2 3">
    <name type="scientific">Legionella drancourtii LLAP12</name>
    <dbReference type="NCBI Taxonomy" id="658187"/>
    <lineage>
        <taxon>Bacteria</taxon>
        <taxon>Pseudomonadati</taxon>
        <taxon>Pseudomonadota</taxon>
        <taxon>Gammaproteobacteria</taxon>
        <taxon>Legionellales</taxon>
        <taxon>Legionellaceae</taxon>
        <taxon>Legionella</taxon>
    </lineage>
</organism>
<proteinExistence type="predicted"/>
<dbReference type="eggNOG" id="ENOG5033K2X">
    <property type="taxonomic scope" value="Bacteria"/>
</dbReference>
<evidence type="ECO:0000313" key="2">
    <source>
        <dbReference type="EMBL" id="EHL31546.1"/>
    </source>
</evidence>
<feature type="region of interest" description="Disordered" evidence="1">
    <location>
        <begin position="54"/>
        <end position="78"/>
    </location>
</feature>
<keyword evidence="3" id="KW-1185">Reference proteome</keyword>
<protein>
    <submittedName>
        <fullName evidence="2">Uncharacterized protein</fullName>
    </submittedName>
</protein>
<dbReference type="Proteomes" id="UP000002770">
    <property type="component" value="Unassembled WGS sequence"/>
</dbReference>
<evidence type="ECO:0000256" key="1">
    <source>
        <dbReference type="SAM" id="MobiDB-lite"/>
    </source>
</evidence>
<dbReference type="HOGENOM" id="CLU_2260245_0_0_6"/>
<gene>
    <name evidence="2" type="ORF">LDG_6478</name>
</gene>
<dbReference type="RefSeq" id="WP_006870408.1">
    <property type="nucleotide sequence ID" value="NZ_JH413813.1"/>
</dbReference>
<dbReference type="STRING" id="658187.LDG_6478"/>
<dbReference type="EMBL" id="JH413813">
    <property type="protein sequence ID" value="EHL31546.1"/>
    <property type="molecule type" value="Genomic_DNA"/>
</dbReference>
<evidence type="ECO:0000313" key="3">
    <source>
        <dbReference type="Proteomes" id="UP000002770"/>
    </source>
</evidence>
<dbReference type="InParanoid" id="G9EML0"/>
<reference evidence="2 3" key="1">
    <citation type="journal article" date="2011" name="BMC Genomics">
        <title>Insight into cross-talk between intra-amoebal pathogens.</title>
        <authorList>
            <person name="Gimenez G."/>
            <person name="Bertelli C."/>
            <person name="Moliner C."/>
            <person name="Robert C."/>
            <person name="Raoult D."/>
            <person name="Fournier P.E."/>
            <person name="Greub G."/>
        </authorList>
    </citation>
    <scope>NUCLEOTIDE SEQUENCE [LARGE SCALE GENOMIC DNA]</scope>
    <source>
        <strain evidence="2 3">LLAP12</strain>
    </source>
</reference>
<name>G9EML0_9GAMM</name>